<organism evidence="1 2">
    <name type="scientific">Nocardia caishijiensis</name>
    <dbReference type="NCBI Taxonomy" id="184756"/>
    <lineage>
        <taxon>Bacteria</taxon>
        <taxon>Bacillati</taxon>
        <taxon>Actinomycetota</taxon>
        <taxon>Actinomycetes</taxon>
        <taxon>Mycobacteriales</taxon>
        <taxon>Nocardiaceae</taxon>
        <taxon>Nocardia</taxon>
    </lineage>
</organism>
<protein>
    <submittedName>
        <fullName evidence="1">Uncharacterized protein</fullName>
    </submittedName>
</protein>
<dbReference type="Proteomes" id="UP000798951">
    <property type="component" value="Unassembled WGS sequence"/>
</dbReference>
<comment type="caution">
    <text evidence="1">The sequence shown here is derived from an EMBL/GenBank/DDBJ whole genome shotgun (WGS) entry which is preliminary data.</text>
</comment>
<dbReference type="EMBL" id="VMSD01000003">
    <property type="protein sequence ID" value="KAF0847584.1"/>
    <property type="molecule type" value="Genomic_DNA"/>
</dbReference>
<evidence type="ECO:0000313" key="2">
    <source>
        <dbReference type="Proteomes" id="UP000798951"/>
    </source>
</evidence>
<dbReference type="RefSeq" id="WP_067980935.1">
    <property type="nucleotide sequence ID" value="NZ_VMSD01000003.1"/>
</dbReference>
<sequence length="94" mass="10785">MSVNKIDEKSIAVRRMIDSECSFEEILGYLNSDDSFELSGFRLIAVLSTACGVSFTIIRDRILPFFSAEMNVDGEMEEIESEWQHICHLGRNQY</sequence>
<evidence type="ECO:0000313" key="1">
    <source>
        <dbReference type="EMBL" id="KAF0847584.1"/>
    </source>
</evidence>
<reference evidence="1 2" key="1">
    <citation type="submission" date="2019-07" db="EMBL/GenBank/DDBJ databases">
        <title>Genomic Encyclopedia of Type Strains, Phase IV (KMG-IV): sequencing the most valuable type-strain genomes for metagenomic binning, comparative biology and taxonomic classification.</title>
        <authorList>
            <person name="Goeker M."/>
        </authorList>
    </citation>
    <scope>NUCLEOTIDE SEQUENCE [LARGE SCALE GENOMIC DNA]</scope>
    <source>
        <strain evidence="1 2">DSM 44831</strain>
    </source>
</reference>
<keyword evidence="2" id="KW-1185">Reference proteome</keyword>
<gene>
    <name evidence="1" type="ORF">FNL39_103486</name>
</gene>
<proteinExistence type="predicted"/>
<name>A0ABQ6YP66_9NOCA</name>
<accession>A0ABQ6YP66</accession>